<keyword evidence="2" id="KW-1185">Reference proteome</keyword>
<name>A0ACC2TX64_9FUNG</name>
<comment type="caution">
    <text evidence="1">The sequence shown here is derived from an EMBL/GenBank/DDBJ whole genome shotgun (WGS) entry which is preliminary data.</text>
</comment>
<organism evidence="1 2">
    <name type="scientific">Entomophthora muscae</name>
    <dbReference type="NCBI Taxonomy" id="34485"/>
    <lineage>
        <taxon>Eukaryota</taxon>
        <taxon>Fungi</taxon>
        <taxon>Fungi incertae sedis</taxon>
        <taxon>Zoopagomycota</taxon>
        <taxon>Entomophthoromycotina</taxon>
        <taxon>Entomophthoromycetes</taxon>
        <taxon>Entomophthorales</taxon>
        <taxon>Entomophthoraceae</taxon>
        <taxon>Entomophthora</taxon>
    </lineage>
</organism>
<evidence type="ECO:0000313" key="2">
    <source>
        <dbReference type="Proteomes" id="UP001165960"/>
    </source>
</evidence>
<dbReference type="EMBL" id="QTSX02002115">
    <property type="protein sequence ID" value="KAJ9079051.1"/>
    <property type="molecule type" value="Genomic_DNA"/>
</dbReference>
<gene>
    <name evidence="1" type="ORF">DSO57_1039540</name>
</gene>
<sequence>MSQQEAKDSGVKSDLFNNSSSSEVTDETKKTLFDYDTLPVKPRSSLPRKMPKPHRCNNHMEDFIQGMFYEPREIYEPFKVWLKCVQSEEGQEPTRFSLKNGRNF</sequence>
<protein>
    <submittedName>
        <fullName evidence="1">Uncharacterized protein</fullName>
    </submittedName>
</protein>
<accession>A0ACC2TX64</accession>
<reference evidence="1" key="1">
    <citation type="submission" date="2022-04" db="EMBL/GenBank/DDBJ databases">
        <title>Genome of the entomopathogenic fungus Entomophthora muscae.</title>
        <authorList>
            <person name="Elya C."/>
            <person name="Lovett B.R."/>
            <person name="Lee E."/>
            <person name="Macias A.M."/>
            <person name="Hajek A.E."/>
            <person name="De Bivort B.L."/>
            <person name="Kasson M.T."/>
            <person name="De Fine Licht H.H."/>
            <person name="Stajich J.E."/>
        </authorList>
    </citation>
    <scope>NUCLEOTIDE SEQUENCE</scope>
    <source>
        <strain evidence="1">Berkeley</strain>
    </source>
</reference>
<proteinExistence type="predicted"/>
<dbReference type="Proteomes" id="UP001165960">
    <property type="component" value="Unassembled WGS sequence"/>
</dbReference>
<evidence type="ECO:0000313" key="1">
    <source>
        <dbReference type="EMBL" id="KAJ9079051.1"/>
    </source>
</evidence>